<evidence type="ECO:0000313" key="4">
    <source>
        <dbReference type="Proteomes" id="UP001390339"/>
    </source>
</evidence>
<feature type="signal peptide" evidence="2">
    <location>
        <begin position="1"/>
        <end position="23"/>
    </location>
</feature>
<evidence type="ECO:0000313" key="3">
    <source>
        <dbReference type="EMBL" id="KAK8857250.1"/>
    </source>
</evidence>
<evidence type="ECO:0000256" key="1">
    <source>
        <dbReference type="SAM" id="MobiDB-lite"/>
    </source>
</evidence>
<feature type="chain" id="PRO_5047444578" description="Lysine-specific metallo-endopeptidase domain-containing protein" evidence="2">
    <location>
        <begin position="24"/>
        <end position="287"/>
    </location>
</feature>
<keyword evidence="2" id="KW-0732">Signal</keyword>
<keyword evidence="4" id="KW-1185">Reference proteome</keyword>
<dbReference type="SUPFAM" id="SSF55486">
    <property type="entry name" value="Metalloproteases ('zincins'), catalytic domain"/>
    <property type="match status" value="1"/>
</dbReference>
<reference evidence="3 4" key="1">
    <citation type="journal article" date="2024" name="IMA Fungus">
        <title>Apiospora arundinis, a panoply of carbohydrate-active enzymes and secondary metabolites.</title>
        <authorList>
            <person name="Sorensen T."/>
            <person name="Petersen C."/>
            <person name="Muurmann A.T."/>
            <person name="Christiansen J.V."/>
            <person name="Brundto M.L."/>
            <person name="Overgaard C.K."/>
            <person name="Boysen A.T."/>
            <person name="Wollenberg R.D."/>
            <person name="Larsen T.O."/>
            <person name="Sorensen J.L."/>
            <person name="Nielsen K.L."/>
            <person name="Sondergaard T.E."/>
        </authorList>
    </citation>
    <scope>NUCLEOTIDE SEQUENCE [LARGE SCALE GENOMIC DNA]</scope>
    <source>
        <strain evidence="3 4">AAU 773</strain>
    </source>
</reference>
<accession>A0ABR2I4I7</accession>
<protein>
    <recommendedName>
        <fullName evidence="5">Lysine-specific metallo-endopeptidase domain-containing protein</fullName>
    </recommendedName>
</protein>
<dbReference type="Proteomes" id="UP001390339">
    <property type="component" value="Unassembled WGS sequence"/>
</dbReference>
<proteinExistence type="predicted"/>
<evidence type="ECO:0008006" key="5">
    <source>
        <dbReference type="Google" id="ProtNLM"/>
    </source>
</evidence>
<gene>
    <name evidence="3" type="ORF">PGQ11_013162</name>
</gene>
<organism evidence="3 4">
    <name type="scientific">Apiospora arundinis</name>
    <dbReference type="NCBI Taxonomy" id="335852"/>
    <lineage>
        <taxon>Eukaryota</taxon>
        <taxon>Fungi</taxon>
        <taxon>Dikarya</taxon>
        <taxon>Ascomycota</taxon>
        <taxon>Pezizomycotina</taxon>
        <taxon>Sordariomycetes</taxon>
        <taxon>Xylariomycetidae</taxon>
        <taxon>Amphisphaeriales</taxon>
        <taxon>Apiosporaceae</taxon>
        <taxon>Apiospora</taxon>
    </lineage>
</organism>
<evidence type="ECO:0000256" key="2">
    <source>
        <dbReference type="SAM" id="SignalP"/>
    </source>
</evidence>
<dbReference type="InterPro" id="IPR024079">
    <property type="entry name" value="MetalloPept_cat_dom_sf"/>
</dbReference>
<dbReference type="EMBL" id="JAPCWZ010000007">
    <property type="protein sequence ID" value="KAK8857250.1"/>
    <property type="molecule type" value="Genomic_DNA"/>
</dbReference>
<comment type="caution">
    <text evidence="3">The sequence shown here is derived from an EMBL/GenBank/DDBJ whole genome shotgun (WGS) entry which is preliminary data.</text>
</comment>
<name>A0ABR2I4I7_9PEZI</name>
<dbReference type="Gene3D" id="3.40.390.10">
    <property type="entry name" value="Collagenase (Catalytic Domain)"/>
    <property type="match status" value="1"/>
</dbReference>
<sequence>MTSSFNLLRLAATLLALAPLASASPMGNPGGEVLEVLEARKIDDWEGCSKANREKLEKDFKDVIQLAEYAHKGIKKGDKAWTHYFRDGNEDEDHVKNLWDAVAKVNKDDFAFSVRCAPKDDKECQSRTTWSYAVTDARPEDKGTSRQMKICPKYFTDAATKQSMDAKKYDPGNRRGWCKLAPYKFKDFSVGALVLMHEMTHLDVVGKEAKLPEKKDPSGAFSAHGTFDTENAPLDNPPKQARELLNIWKKGNVPSGTFEPWQNAESVADAALEFWVMDKCKYEDMDV</sequence>
<feature type="region of interest" description="Disordered" evidence="1">
    <location>
        <begin position="213"/>
        <end position="236"/>
    </location>
</feature>